<dbReference type="SUPFAM" id="SSF46689">
    <property type="entry name" value="Homeodomain-like"/>
    <property type="match status" value="2"/>
</dbReference>
<dbReference type="Gene3D" id="1.10.357.10">
    <property type="entry name" value="Tetracycline Repressor, domain 2"/>
    <property type="match status" value="2"/>
</dbReference>
<dbReference type="EMBL" id="FOUY01000031">
    <property type="protein sequence ID" value="SFO11434.1"/>
    <property type="molecule type" value="Genomic_DNA"/>
</dbReference>
<gene>
    <name evidence="5" type="ORF">SAMN05216207_103112</name>
</gene>
<sequence length="451" mass="48476">MTGVPRKTSRTHARGEESRQRILYAALEIAVRRGYDGTTIGAVGAATGLPASSLYWHFANKDQLLAAALDLSYRRWRRIAPSWGSTDTPGAGGPAPARAELIGVQLRQAAQGFARQPGFWRFGLMLALEQRPVDTAARTRFLEIRTDAVGRMRAWWEEAGALDPARGDPDAPRLLAQLTLAAMDGLFIAGQGRVDHHTATGGATTDSTVELLTAGIDGAAERLSSGRCPAVEGPAPLPRRSGATDPAPGATGRDRVLHAAAEIAAERGYEGATISRVCARAGLPPTSVYWAFTTKDELLAAALEHSFERWLADRPAWPAPPTDGSWPDVLRTHLARTLRSLSESPNFLRIGLMLLLELRETEPAARAVFLRIRRSLDDQVAEWLAAALGRPATAEGPGLPRRLATLLMAFSDGLFLSHQLDSVTWHPDLFADLLVTALESASASTVRTTAG</sequence>
<dbReference type="PRINTS" id="PR00455">
    <property type="entry name" value="HTHTETR"/>
</dbReference>
<evidence type="ECO:0000313" key="6">
    <source>
        <dbReference type="Proteomes" id="UP000199614"/>
    </source>
</evidence>
<evidence type="ECO:0000259" key="4">
    <source>
        <dbReference type="PROSITE" id="PS50977"/>
    </source>
</evidence>
<dbReference type="InterPro" id="IPR009057">
    <property type="entry name" value="Homeodomain-like_sf"/>
</dbReference>
<dbReference type="PANTHER" id="PTHR30055:SF226">
    <property type="entry name" value="HTH-TYPE TRANSCRIPTIONAL REGULATOR PKSA"/>
    <property type="match status" value="1"/>
</dbReference>
<dbReference type="InterPro" id="IPR036271">
    <property type="entry name" value="Tet_transcr_reg_TetR-rel_C_sf"/>
</dbReference>
<feature type="domain" description="HTH tetR-type" evidence="4">
    <location>
        <begin position="250"/>
        <end position="310"/>
    </location>
</feature>
<dbReference type="GO" id="GO:0003700">
    <property type="term" value="F:DNA-binding transcription factor activity"/>
    <property type="evidence" value="ECO:0007669"/>
    <property type="project" value="TreeGrafter"/>
</dbReference>
<feature type="region of interest" description="Disordered" evidence="3">
    <location>
        <begin position="226"/>
        <end position="252"/>
    </location>
</feature>
<dbReference type="STRING" id="260086.SAMN05216207_103112"/>
<dbReference type="SUPFAM" id="SSF48498">
    <property type="entry name" value="Tetracyclin repressor-like, C-terminal domain"/>
    <property type="match status" value="1"/>
</dbReference>
<evidence type="ECO:0000256" key="3">
    <source>
        <dbReference type="SAM" id="MobiDB-lite"/>
    </source>
</evidence>
<feature type="DNA-binding region" description="H-T-H motif" evidence="2">
    <location>
        <begin position="39"/>
        <end position="58"/>
    </location>
</feature>
<dbReference type="Proteomes" id="UP000199614">
    <property type="component" value="Unassembled WGS sequence"/>
</dbReference>
<keyword evidence="6" id="KW-1185">Reference proteome</keyword>
<protein>
    <submittedName>
        <fullName evidence="5">Transcriptional regulator, TetR family</fullName>
    </submittedName>
</protein>
<reference evidence="5 6" key="1">
    <citation type="submission" date="2016-10" db="EMBL/GenBank/DDBJ databases">
        <authorList>
            <person name="de Groot N.N."/>
        </authorList>
    </citation>
    <scope>NUCLEOTIDE SEQUENCE [LARGE SCALE GENOMIC DNA]</scope>
    <source>
        <strain evidence="5 6">CGMCC 4.1877</strain>
    </source>
</reference>
<feature type="DNA-binding region" description="H-T-H motif" evidence="2">
    <location>
        <begin position="273"/>
        <end position="292"/>
    </location>
</feature>
<dbReference type="PROSITE" id="PS50977">
    <property type="entry name" value="HTH_TETR_2"/>
    <property type="match status" value="2"/>
</dbReference>
<name>A0A1I5EIV5_PSUAM</name>
<accession>A0A1I5EIV5</accession>
<dbReference type="GO" id="GO:0000976">
    <property type="term" value="F:transcription cis-regulatory region binding"/>
    <property type="evidence" value="ECO:0007669"/>
    <property type="project" value="TreeGrafter"/>
</dbReference>
<dbReference type="InterPro" id="IPR001647">
    <property type="entry name" value="HTH_TetR"/>
</dbReference>
<dbReference type="PANTHER" id="PTHR30055">
    <property type="entry name" value="HTH-TYPE TRANSCRIPTIONAL REGULATOR RUTR"/>
    <property type="match status" value="1"/>
</dbReference>
<keyword evidence="1 2" id="KW-0238">DNA-binding</keyword>
<dbReference type="Pfam" id="PF00440">
    <property type="entry name" value="TetR_N"/>
    <property type="match status" value="2"/>
</dbReference>
<evidence type="ECO:0000313" key="5">
    <source>
        <dbReference type="EMBL" id="SFO11434.1"/>
    </source>
</evidence>
<dbReference type="AlphaFoldDB" id="A0A1I5EIV5"/>
<evidence type="ECO:0000256" key="1">
    <source>
        <dbReference type="ARBA" id="ARBA00023125"/>
    </source>
</evidence>
<feature type="domain" description="HTH tetR-type" evidence="4">
    <location>
        <begin position="16"/>
        <end position="76"/>
    </location>
</feature>
<proteinExistence type="predicted"/>
<dbReference type="InterPro" id="IPR050109">
    <property type="entry name" value="HTH-type_TetR-like_transc_reg"/>
</dbReference>
<organism evidence="5 6">
    <name type="scientific">Pseudonocardia ammonioxydans</name>
    <dbReference type="NCBI Taxonomy" id="260086"/>
    <lineage>
        <taxon>Bacteria</taxon>
        <taxon>Bacillati</taxon>
        <taxon>Actinomycetota</taxon>
        <taxon>Actinomycetes</taxon>
        <taxon>Pseudonocardiales</taxon>
        <taxon>Pseudonocardiaceae</taxon>
        <taxon>Pseudonocardia</taxon>
    </lineage>
</organism>
<evidence type="ECO:0000256" key="2">
    <source>
        <dbReference type="PROSITE-ProRule" id="PRU00335"/>
    </source>
</evidence>